<organism evidence="2 3">
    <name type="scientific">Spirosoma profusum</name>
    <dbReference type="NCBI Taxonomy" id="2771354"/>
    <lineage>
        <taxon>Bacteria</taxon>
        <taxon>Pseudomonadati</taxon>
        <taxon>Bacteroidota</taxon>
        <taxon>Cytophagia</taxon>
        <taxon>Cytophagales</taxon>
        <taxon>Cytophagaceae</taxon>
        <taxon>Spirosoma</taxon>
    </lineage>
</organism>
<evidence type="ECO:0000256" key="1">
    <source>
        <dbReference type="SAM" id="Phobius"/>
    </source>
</evidence>
<sequence length="360" mass="41195">MLTFLNRIFVGPFYARNAGTFLVLILLAFGFLSGREHKALITAAIGSPFLLSLVFVLWGLYLLKTISFVWQELTAIEHLFLQTFWLVPVPARGLLWLAIQSALLAPVIAYAGWMVQIATLYQKWDSLGAICGYVAVLTLVGAWFNDYRLRHPNPDTIRLPSLRIKLPYELFFPTYWLRHEPISLVLTKAFSGLLLAGVCRLYPTDDYDQRLLLIGLLMAILGHSQVSGQVKAFEQRYLLILPNLPFNWWQRFGRYALTYGLIWTPELLILLRNCPVEVSIYYVVALWLTGWGWLLVMHSLNYWQNILPDRWLSGAFVSFIVGLLAIMFGLPIGAWLIFGWITAWGYWYRCFTLSGSAGNS</sequence>
<dbReference type="EMBL" id="JACWZY010000004">
    <property type="protein sequence ID" value="MBD2700388.1"/>
    <property type="molecule type" value="Genomic_DNA"/>
</dbReference>
<feature type="transmembrane region" description="Helical" evidence="1">
    <location>
        <begin position="127"/>
        <end position="144"/>
    </location>
</feature>
<comment type="caution">
    <text evidence="2">The sequence shown here is derived from an EMBL/GenBank/DDBJ whole genome shotgun (WGS) entry which is preliminary data.</text>
</comment>
<evidence type="ECO:0000313" key="2">
    <source>
        <dbReference type="EMBL" id="MBD2700388.1"/>
    </source>
</evidence>
<dbReference type="Proteomes" id="UP000598820">
    <property type="component" value="Unassembled WGS sequence"/>
</dbReference>
<name>A0A926XU28_9BACT</name>
<keyword evidence="3" id="KW-1185">Reference proteome</keyword>
<feature type="transmembrane region" description="Helical" evidence="1">
    <location>
        <begin position="39"/>
        <end position="63"/>
    </location>
</feature>
<dbReference type="RefSeq" id="WP_190886247.1">
    <property type="nucleotide sequence ID" value="NZ_JACWZY010000004.1"/>
</dbReference>
<feature type="transmembrane region" description="Helical" evidence="1">
    <location>
        <begin position="94"/>
        <end position="115"/>
    </location>
</feature>
<feature type="transmembrane region" description="Helical" evidence="1">
    <location>
        <begin position="252"/>
        <end position="271"/>
    </location>
</feature>
<feature type="transmembrane region" description="Helical" evidence="1">
    <location>
        <begin position="211"/>
        <end position="232"/>
    </location>
</feature>
<proteinExistence type="predicted"/>
<evidence type="ECO:0000313" key="3">
    <source>
        <dbReference type="Proteomes" id="UP000598820"/>
    </source>
</evidence>
<protein>
    <submittedName>
        <fullName evidence="2">Uncharacterized protein</fullName>
    </submittedName>
</protein>
<gene>
    <name evidence="2" type="ORF">IC229_07070</name>
</gene>
<keyword evidence="1" id="KW-0812">Transmembrane</keyword>
<feature type="transmembrane region" description="Helical" evidence="1">
    <location>
        <begin position="181"/>
        <end position="199"/>
    </location>
</feature>
<keyword evidence="1" id="KW-0472">Membrane</keyword>
<feature type="transmembrane region" description="Helical" evidence="1">
    <location>
        <begin position="278"/>
        <end position="296"/>
    </location>
</feature>
<accession>A0A926XU28</accession>
<feature type="transmembrane region" description="Helical" evidence="1">
    <location>
        <begin position="13"/>
        <end position="32"/>
    </location>
</feature>
<feature type="transmembrane region" description="Helical" evidence="1">
    <location>
        <begin position="316"/>
        <end position="341"/>
    </location>
</feature>
<reference evidence="2" key="1">
    <citation type="submission" date="2020-09" db="EMBL/GenBank/DDBJ databases">
        <authorList>
            <person name="Kim M.K."/>
        </authorList>
    </citation>
    <scope>NUCLEOTIDE SEQUENCE</scope>
    <source>
        <strain evidence="2">BT702</strain>
    </source>
</reference>
<keyword evidence="1" id="KW-1133">Transmembrane helix</keyword>
<dbReference type="AlphaFoldDB" id="A0A926XU28"/>